<accession>A0A4R6YSW3</accession>
<dbReference type="InterPro" id="IPR000415">
    <property type="entry name" value="Nitroreductase-like"/>
</dbReference>
<dbReference type="SUPFAM" id="SSF55469">
    <property type="entry name" value="FMN-dependent nitroreductase-like"/>
    <property type="match status" value="1"/>
</dbReference>
<protein>
    <submittedName>
        <fullName evidence="2">Putative peptide maturation dehydrogenase</fullName>
    </submittedName>
</protein>
<dbReference type="Gene3D" id="3.40.109.10">
    <property type="entry name" value="NADH Oxidase"/>
    <property type="match status" value="1"/>
</dbReference>
<dbReference type="Proteomes" id="UP000295293">
    <property type="component" value="Unassembled WGS sequence"/>
</dbReference>
<reference evidence="2 3" key="1">
    <citation type="submission" date="2019-03" db="EMBL/GenBank/DDBJ databases">
        <title>Genomic Encyclopedia of Type Strains, Phase IV (KMG-IV): sequencing the most valuable type-strain genomes for metagenomic binning, comparative biology and taxonomic classification.</title>
        <authorList>
            <person name="Goeker M."/>
        </authorList>
    </citation>
    <scope>NUCLEOTIDE SEQUENCE [LARGE SCALE GENOMIC DNA]</scope>
    <source>
        <strain evidence="2 3">DSM 21667</strain>
    </source>
</reference>
<evidence type="ECO:0000313" key="2">
    <source>
        <dbReference type="EMBL" id="TDR41207.1"/>
    </source>
</evidence>
<dbReference type="AlphaFoldDB" id="A0A4R6YSW3"/>
<dbReference type="NCBIfam" id="TIGR03605">
    <property type="entry name" value="antibiot_sagB"/>
    <property type="match status" value="1"/>
</dbReference>
<sequence length="396" mass="43216">MRLRRCAVLLIEPRESIGFDLDSLLAGGDGLAAGHRLLALAPHLDREVELVAGDADVLAAVPVQRWTELTVLQAAHEPAVLARLLDCGLLLSDDHTGTHWRERDERLRATGWHPHAAVAQLFGRWSDVKSGEAAQQAGYATLNELLEKLGPPPPTVGERSTAAQRMALALPPPNAFDALLRRRVTCRNFDPAAYLDNELFCTMLHRVFGAQAMLDIMPGNSVMKRNSPSGGGLHPTEAYLLVQRVQGVAPGLYHYHPVAHALEPLASPASAELGDFALRCVAAQRYLADAPVLVMLVSRFARSFWKYRNHAKAHRVVVLDAGHLSQNLYLSATELGLGAFVTAAINETAIERAFGLDPLHEGVLAVCGFGMRGNTQRDDELDPLHTVWPREADHTE</sequence>
<dbReference type="InterPro" id="IPR030965">
    <property type="entry name" value="SagB-rel_DH_2"/>
</dbReference>
<gene>
    <name evidence="2" type="ORF">DFR29_111119</name>
</gene>
<dbReference type="Pfam" id="PF00881">
    <property type="entry name" value="Nitroreductase"/>
    <property type="match status" value="1"/>
</dbReference>
<name>A0A4R6YSW3_9GAMM</name>
<dbReference type="PANTHER" id="PTHR43745">
    <property type="entry name" value="NITROREDUCTASE MJ1384-RELATED"/>
    <property type="match status" value="1"/>
</dbReference>
<dbReference type="OrthoDB" id="3723182at2"/>
<dbReference type="InterPro" id="IPR052544">
    <property type="entry name" value="Bacteriocin_Proc_Enz"/>
</dbReference>
<proteinExistence type="predicted"/>
<feature type="domain" description="Nitroreductase" evidence="1">
    <location>
        <begin position="180"/>
        <end position="370"/>
    </location>
</feature>
<evidence type="ECO:0000313" key="3">
    <source>
        <dbReference type="Proteomes" id="UP000295293"/>
    </source>
</evidence>
<dbReference type="CDD" id="cd02142">
    <property type="entry name" value="McbC_SagB-like_oxidoreductase"/>
    <property type="match status" value="1"/>
</dbReference>
<keyword evidence="3" id="KW-1185">Reference proteome</keyword>
<organism evidence="2 3">
    <name type="scientific">Tahibacter aquaticus</name>
    <dbReference type="NCBI Taxonomy" id="520092"/>
    <lineage>
        <taxon>Bacteria</taxon>
        <taxon>Pseudomonadati</taxon>
        <taxon>Pseudomonadota</taxon>
        <taxon>Gammaproteobacteria</taxon>
        <taxon>Lysobacterales</taxon>
        <taxon>Rhodanobacteraceae</taxon>
        <taxon>Tahibacter</taxon>
    </lineage>
</organism>
<dbReference type="RefSeq" id="WP_133819959.1">
    <property type="nucleotide sequence ID" value="NZ_SNZH01000011.1"/>
</dbReference>
<comment type="caution">
    <text evidence="2">The sequence shown here is derived from an EMBL/GenBank/DDBJ whole genome shotgun (WGS) entry which is preliminary data.</text>
</comment>
<dbReference type="InterPro" id="IPR029479">
    <property type="entry name" value="Nitroreductase"/>
</dbReference>
<dbReference type="InterPro" id="IPR020051">
    <property type="entry name" value="SagB-type_dehydrogenase"/>
</dbReference>
<dbReference type="PANTHER" id="PTHR43745:SF2">
    <property type="entry name" value="NITROREDUCTASE MJ1384-RELATED"/>
    <property type="match status" value="1"/>
</dbReference>
<evidence type="ECO:0000259" key="1">
    <source>
        <dbReference type="Pfam" id="PF00881"/>
    </source>
</evidence>
<dbReference type="GO" id="GO:0016491">
    <property type="term" value="F:oxidoreductase activity"/>
    <property type="evidence" value="ECO:0007669"/>
    <property type="project" value="InterPro"/>
</dbReference>
<dbReference type="NCBIfam" id="TIGR04511">
    <property type="entry name" value="SagB_rel_DH_2"/>
    <property type="match status" value="1"/>
</dbReference>
<dbReference type="EMBL" id="SNZH01000011">
    <property type="protein sequence ID" value="TDR41207.1"/>
    <property type="molecule type" value="Genomic_DNA"/>
</dbReference>